<dbReference type="RefSeq" id="WP_379977513.1">
    <property type="nucleotide sequence ID" value="NZ_JBHSFV010000002.1"/>
</dbReference>
<dbReference type="EMBL" id="JBHSFV010000002">
    <property type="protein sequence ID" value="MFC4633313.1"/>
    <property type="molecule type" value="Genomic_DNA"/>
</dbReference>
<accession>A0ABV9HU19</accession>
<organism evidence="2 3">
    <name type="scientific">Dokdonia ponticola</name>
    <dbReference type="NCBI Taxonomy" id="2041041"/>
    <lineage>
        <taxon>Bacteria</taxon>
        <taxon>Pseudomonadati</taxon>
        <taxon>Bacteroidota</taxon>
        <taxon>Flavobacteriia</taxon>
        <taxon>Flavobacteriales</taxon>
        <taxon>Flavobacteriaceae</taxon>
        <taxon>Dokdonia</taxon>
    </lineage>
</organism>
<sequence>MKKILISLILIFANLLLFSIDDFMLIGSIYFYFCSLFLGIEILIFKKFEVIHVWMAAFMFIILSEVFTYTPSTIDTNYPDALRYLITSNNLVLIGYISGLSNILYPELKITSSNSKFSTSKLIPFLFIILISFYVGFKIKNAILTFSLGRNVIGTGTNDSFILGSIINALGYVLPAIIAYYYIILKEESFRKAFILSAPIFLILFMNGTRFPLLFAVLGFVLVAQSKNNKKEKSNSLFFIGSVVIALFLLTTVMKHIRSSTTRDTDIVFVESYSSFSSFPAYASSFMSPEGVVDMTSLLFKYFDTNEFKYGSSSSFILYFWVPRSVWEDKPTMLGYWLIREFRSGYSDGHSSSFGFTGDFYADFGYFSYIPIFFIGTFLRWFEDYRIRAIKENSFSIVVASMLLPYCFFFVRSPITSTMNFIAILLFYSIFKKILFSVKK</sequence>
<dbReference type="NCBIfam" id="TIGR04370">
    <property type="entry name" value="glyco_rpt_poly"/>
    <property type="match status" value="1"/>
</dbReference>
<feature type="transmembrane region" description="Helical" evidence="1">
    <location>
        <begin position="125"/>
        <end position="149"/>
    </location>
</feature>
<feature type="transmembrane region" description="Helical" evidence="1">
    <location>
        <begin position="195"/>
        <end position="224"/>
    </location>
</feature>
<name>A0ABV9HU19_9FLAO</name>
<evidence type="ECO:0000313" key="3">
    <source>
        <dbReference type="Proteomes" id="UP001596043"/>
    </source>
</evidence>
<evidence type="ECO:0000313" key="2">
    <source>
        <dbReference type="EMBL" id="MFC4633313.1"/>
    </source>
</evidence>
<evidence type="ECO:0000256" key="1">
    <source>
        <dbReference type="SAM" id="Phobius"/>
    </source>
</evidence>
<feature type="transmembrane region" description="Helical" evidence="1">
    <location>
        <begin position="394"/>
        <end position="411"/>
    </location>
</feature>
<feature type="transmembrane region" description="Helical" evidence="1">
    <location>
        <begin position="29"/>
        <end position="45"/>
    </location>
</feature>
<gene>
    <name evidence="2" type="ORF">ACFO3O_05310</name>
</gene>
<dbReference type="Proteomes" id="UP001596043">
    <property type="component" value="Unassembled WGS sequence"/>
</dbReference>
<keyword evidence="3" id="KW-1185">Reference proteome</keyword>
<keyword evidence="1" id="KW-1133">Transmembrane helix</keyword>
<feature type="transmembrane region" description="Helical" evidence="1">
    <location>
        <begin position="52"/>
        <end position="70"/>
    </location>
</feature>
<feature type="transmembrane region" description="Helical" evidence="1">
    <location>
        <begin position="82"/>
        <end position="105"/>
    </location>
</feature>
<feature type="transmembrane region" description="Helical" evidence="1">
    <location>
        <begin position="236"/>
        <end position="254"/>
    </location>
</feature>
<feature type="transmembrane region" description="Helical" evidence="1">
    <location>
        <begin position="417"/>
        <end position="436"/>
    </location>
</feature>
<keyword evidence="1" id="KW-0812">Transmembrane</keyword>
<comment type="caution">
    <text evidence="2">The sequence shown here is derived from an EMBL/GenBank/DDBJ whole genome shotgun (WGS) entry which is preliminary data.</text>
</comment>
<proteinExistence type="predicted"/>
<reference evidence="3" key="1">
    <citation type="journal article" date="2019" name="Int. J. Syst. Evol. Microbiol.">
        <title>The Global Catalogue of Microorganisms (GCM) 10K type strain sequencing project: providing services to taxonomists for standard genome sequencing and annotation.</title>
        <authorList>
            <consortium name="The Broad Institute Genomics Platform"/>
            <consortium name="The Broad Institute Genome Sequencing Center for Infectious Disease"/>
            <person name="Wu L."/>
            <person name="Ma J."/>
        </authorList>
    </citation>
    <scope>NUCLEOTIDE SEQUENCE [LARGE SCALE GENOMIC DNA]</scope>
    <source>
        <strain evidence="3">YJ-61-S</strain>
    </source>
</reference>
<feature type="transmembrane region" description="Helical" evidence="1">
    <location>
        <begin position="161"/>
        <end position="183"/>
    </location>
</feature>
<feature type="transmembrane region" description="Helical" evidence="1">
    <location>
        <begin position="364"/>
        <end position="382"/>
    </location>
</feature>
<keyword evidence="1" id="KW-0472">Membrane</keyword>
<protein>
    <submittedName>
        <fullName evidence="2">O-antigen polymerase</fullName>
    </submittedName>
</protein>